<reference evidence="2" key="1">
    <citation type="journal article" date="2021" name="bioRxiv">
        <title>Unraveling nitrogen, sulfur and carbon metabolic pathways and microbial community transcriptional responses to substrate deprivation and toxicity stresses in a bioreactor mimicking anoxic brackish coastal sediment conditions.</title>
        <authorList>
            <person name="Martins P.D."/>
            <person name="Echeveste M.J."/>
            <person name="Arshad A."/>
            <person name="Kurth J."/>
            <person name="Ouboter H."/>
            <person name="Jetten M.S.M."/>
            <person name="Welte C.U."/>
        </authorList>
    </citation>
    <scope>NUCLEOTIDE SEQUENCE</scope>
    <source>
        <strain evidence="2">MAG_39</strain>
    </source>
</reference>
<dbReference type="EMBL" id="JAIOIV010000088">
    <property type="protein sequence ID" value="MBZ0156752.1"/>
    <property type="molecule type" value="Genomic_DNA"/>
</dbReference>
<dbReference type="AlphaFoldDB" id="A0A953M1Y3"/>
<organism evidence="2 3">
    <name type="scientific">Candidatus Nitrobium versatile</name>
    <dbReference type="NCBI Taxonomy" id="2884831"/>
    <lineage>
        <taxon>Bacteria</taxon>
        <taxon>Pseudomonadati</taxon>
        <taxon>Nitrospirota</taxon>
        <taxon>Nitrospiria</taxon>
        <taxon>Nitrospirales</taxon>
        <taxon>Nitrospiraceae</taxon>
        <taxon>Candidatus Nitrobium</taxon>
    </lineage>
</organism>
<evidence type="ECO:0000313" key="3">
    <source>
        <dbReference type="Proteomes" id="UP000705867"/>
    </source>
</evidence>
<comment type="caution">
    <text evidence="2">The sequence shown here is derived from an EMBL/GenBank/DDBJ whole genome shotgun (WGS) entry which is preliminary data.</text>
</comment>
<proteinExistence type="predicted"/>
<protein>
    <submittedName>
        <fullName evidence="2">Uncharacterized protein</fullName>
    </submittedName>
</protein>
<evidence type="ECO:0000313" key="2">
    <source>
        <dbReference type="EMBL" id="MBZ0156752.1"/>
    </source>
</evidence>
<evidence type="ECO:0000256" key="1">
    <source>
        <dbReference type="SAM" id="MobiDB-lite"/>
    </source>
</evidence>
<accession>A0A953M1Y3</accession>
<feature type="compositionally biased region" description="Basic and acidic residues" evidence="1">
    <location>
        <begin position="47"/>
        <end position="69"/>
    </location>
</feature>
<feature type="region of interest" description="Disordered" evidence="1">
    <location>
        <begin position="45"/>
        <end position="69"/>
    </location>
</feature>
<name>A0A953M1Y3_9BACT</name>
<gene>
    <name evidence="2" type="ORF">K8I29_11170</name>
</gene>
<reference evidence="2" key="2">
    <citation type="submission" date="2021-08" db="EMBL/GenBank/DDBJ databases">
        <authorList>
            <person name="Dalcin Martins P."/>
        </authorList>
    </citation>
    <scope>NUCLEOTIDE SEQUENCE</scope>
    <source>
        <strain evidence="2">MAG_39</strain>
    </source>
</reference>
<sequence length="69" mass="7970">MMCCFVCIKCGHYGDPDMSRWNKTNGQDRRCHRCIIEDGDATEEEMDQWKETSRFAKAPDDLPKGELVA</sequence>
<dbReference type="Proteomes" id="UP000705867">
    <property type="component" value="Unassembled WGS sequence"/>
</dbReference>